<dbReference type="OrthoDB" id="7169123at2"/>
<comment type="caution">
    <text evidence="1">The sequence shown here is derived from an EMBL/GenBank/DDBJ whole genome shotgun (WGS) entry which is preliminary data.</text>
</comment>
<organism evidence="1 2">
    <name type="scientific">Methylobacterium oryzihabitans</name>
    <dbReference type="NCBI Taxonomy" id="2499852"/>
    <lineage>
        <taxon>Bacteria</taxon>
        <taxon>Pseudomonadati</taxon>
        <taxon>Pseudomonadota</taxon>
        <taxon>Alphaproteobacteria</taxon>
        <taxon>Hyphomicrobiales</taxon>
        <taxon>Methylobacteriaceae</taxon>
        <taxon>Methylobacterium</taxon>
    </lineage>
</organism>
<dbReference type="GO" id="GO:0008168">
    <property type="term" value="F:methyltransferase activity"/>
    <property type="evidence" value="ECO:0007669"/>
    <property type="project" value="UniProtKB-KW"/>
</dbReference>
<gene>
    <name evidence="1" type="ORF">EOE48_14525</name>
</gene>
<keyword evidence="1" id="KW-0808">Transferase</keyword>
<dbReference type="InterPro" id="IPR029063">
    <property type="entry name" value="SAM-dependent_MTases_sf"/>
</dbReference>
<sequence length="301" mass="33755">MTRHYLDTFTIFRGTIIAEGWCENFNPVLYYDGRRVKISTCEVLRPDLVPTFGEKAARWGFRLSAAMPEYGIAHEKLMLRLNRRTAITAPADAFRPADAQFAAMRDTFRDEVARRGGSLVEIGSRARSGVTYRDWFPAGIRYVGIDITAGDNVDIVADAHHLTDVLRERFDFAFSMAVFEHLLMPWKVALELNAVLNDGALGLIVSHGAWPLHEEPWDFWRYSKDAWRGIFNRHTGFEVVAAEYEHAAAIVPRFASGGPLRGIDGSGTFLMSGCLIRKVGPALVRWDGRAGDVYDLGYSHG</sequence>
<dbReference type="GO" id="GO:0032259">
    <property type="term" value="P:methylation"/>
    <property type="evidence" value="ECO:0007669"/>
    <property type="project" value="UniProtKB-KW"/>
</dbReference>
<evidence type="ECO:0000313" key="2">
    <source>
        <dbReference type="Proteomes" id="UP000286997"/>
    </source>
</evidence>
<dbReference type="SUPFAM" id="SSF53335">
    <property type="entry name" value="S-adenosyl-L-methionine-dependent methyltransferases"/>
    <property type="match status" value="1"/>
</dbReference>
<accession>A0A437P498</accession>
<evidence type="ECO:0000313" key="1">
    <source>
        <dbReference type="EMBL" id="RVU17121.1"/>
    </source>
</evidence>
<dbReference type="EMBL" id="SACP01000013">
    <property type="protein sequence ID" value="RVU17121.1"/>
    <property type="molecule type" value="Genomic_DNA"/>
</dbReference>
<keyword evidence="1" id="KW-0489">Methyltransferase</keyword>
<keyword evidence="2" id="KW-1185">Reference proteome</keyword>
<proteinExistence type="predicted"/>
<dbReference type="Proteomes" id="UP000286997">
    <property type="component" value="Unassembled WGS sequence"/>
</dbReference>
<dbReference type="Gene3D" id="3.40.50.150">
    <property type="entry name" value="Vaccinia Virus protein VP39"/>
    <property type="match status" value="1"/>
</dbReference>
<protein>
    <submittedName>
        <fullName evidence="1">Methyltransferase type 11</fullName>
    </submittedName>
</protein>
<name>A0A437P498_9HYPH</name>
<reference evidence="1 2" key="1">
    <citation type="submission" date="2019-01" db="EMBL/GenBank/DDBJ databases">
        <authorList>
            <person name="Chen W.-M."/>
        </authorList>
    </citation>
    <scope>NUCLEOTIDE SEQUENCE [LARGE SCALE GENOMIC DNA]</scope>
    <source>
        <strain evidence="1 2">TER-1</strain>
    </source>
</reference>
<dbReference type="AlphaFoldDB" id="A0A437P498"/>